<proteinExistence type="inferred from homology"/>
<dbReference type="OrthoDB" id="9765680at2"/>
<dbReference type="Gene3D" id="3.40.50.1820">
    <property type="entry name" value="alpha/beta hydrolase"/>
    <property type="match status" value="1"/>
</dbReference>
<dbReference type="FunFam" id="2.30.38.10:FF:000001">
    <property type="entry name" value="Non-ribosomal peptide synthetase PvdI"/>
    <property type="match status" value="1"/>
</dbReference>
<dbReference type="InterPro" id="IPR009081">
    <property type="entry name" value="PP-bd_ACP"/>
</dbReference>
<dbReference type="InterPro" id="IPR000873">
    <property type="entry name" value="AMP-dep_synth/lig_dom"/>
</dbReference>
<dbReference type="Gene3D" id="3.30.300.30">
    <property type="match status" value="1"/>
</dbReference>
<dbReference type="Pfam" id="PF13193">
    <property type="entry name" value="AMP-binding_C"/>
    <property type="match status" value="1"/>
</dbReference>
<dbReference type="Gene3D" id="1.10.1200.10">
    <property type="entry name" value="ACP-like"/>
    <property type="match status" value="1"/>
</dbReference>
<dbReference type="FunFam" id="3.40.50.12780:FF:000012">
    <property type="entry name" value="Non-ribosomal peptide synthetase"/>
    <property type="match status" value="1"/>
</dbReference>
<dbReference type="InterPro" id="IPR023213">
    <property type="entry name" value="CAT-like_dom_sf"/>
</dbReference>
<dbReference type="FunFam" id="3.40.50.980:FF:000001">
    <property type="entry name" value="Non-ribosomal peptide synthetase"/>
    <property type="match status" value="1"/>
</dbReference>
<dbReference type="GO" id="GO:0043041">
    <property type="term" value="P:amino acid activation for nonribosomal peptide biosynthetic process"/>
    <property type="evidence" value="ECO:0007669"/>
    <property type="project" value="TreeGrafter"/>
</dbReference>
<gene>
    <name evidence="6" type="ORF">Mic7113_1744</name>
</gene>
<dbReference type="Gene3D" id="3.30.559.30">
    <property type="entry name" value="Nonribosomal peptide synthetase, condensation domain"/>
    <property type="match status" value="1"/>
</dbReference>
<dbReference type="Pfam" id="PF00668">
    <property type="entry name" value="Condensation"/>
    <property type="match status" value="1"/>
</dbReference>
<dbReference type="InterPro" id="IPR001031">
    <property type="entry name" value="Thioesterase"/>
</dbReference>
<evidence type="ECO:0000256" key="3">
    <source>
        <dbReference type="ARBA" id="ARBA00022450"/>
    </source>
</evidence>
<organism evidence="6 7">
    <name type="scientific">Allocoleopsis franciscana PCC 7113</name>
    <dbReference type="NCBI Taxonomy" id="1173027"/>
    <lineage>
        <taxon>Bacteria</taxon>
        <taxon>Bacillati</taxon>
        <taxon>Cyanobacteriota</taxon>
        <taxon>Cyanophyceae</taxon>
        <taxon>Coleofasciculales</taxon>
        <taxon>Coleofasciculaceae</taxon>
        <taxon>Allocoleopsis</taxon>
        <taxon>Allocoleopsis franciscana</taxon>
    </lineage>
</organism>
<dbReference type="PROSITE" id="PS00455">
    <property type="entry name" value="AMP_BINDING"/>
    <property type="match status" value="1"/>
</dbReference>
<evidence type="ECO:0000313" key="6">
    <source>
        <dbReference type="EMBL" id="AFZ17604.1"/>
    </source>
</evidence>
<dbReference type="eggNOG" id="COG1020">
    <property type="taxonomic scope" value="Bacteria"/>
</dbReference>
<dbReference type="PANTHER" id="PTHR45527">
    <property type="entry name" value="NONRIBOSOMAL PEPTIDE SYNTHETASE"/>
    <property type="match status" value="1"/>
</dbReference>
<dbReference type="PROSITE" id="PS50075">
    <property type="entry name" value="CARRIER"/>
    <property type="match status" value="1"/>
</dbReference>
<dbReference type="SUPFAM" id="SSF52777">
    <property type="entry name" value="CoA-dependent acyltransferases"/>
    <property type="match status" value="2"/>
</dbReference>
<dbReference type="Proteomes" id="UP000010471">
    <property type="component" value="Chromosome"/>
</dbReference>
<keyword evidence="4" id="KW-0597">Phosphoprotein</keyword>
<evidence type="ECO:0000256" key="1">
    <source>
        <dbReference type="ARBA" id="ARBA00001957"/>
    </source>
</evidence>
<dbReference type="FunFam" id="1.10.1200.10:FF:000005">
    <property type="entry name" value="Nonribosomal peptide synthetase 1"/>
    <property type="match status" value="1"/>
</dbReference>
<dbReference type="InterPro" id="IPR001242">
    <property type="entry name" value="Condensation_dom"/>
</dbReference>
<dbReference type="GO" id="GO:0005829">
    <property type="term" value="C:cytosol"/>
    <property type="evidence" value="ECO:0007669"/>
    <property type="project" value="TreeGrafter"/>
</dbReference>
<dbReference type="FunFam" id="3.30.559.10:FF:000012">
    <property type="entry name" value="Non-ribosomal peptide synthetase"/>
    <property type="match status" value="1"/>
</dbReference>
<keyword evidence="7" id="KW-1185">Reference proteome</keyword>
<dbReference type="SMART" id="SM00824">
    <property type="entry name" value="PKS_TE"/>
    <property type="match status" value="1"/>
</dbReference>
<comment type="similarity">
    <text evidence="2">Belongs to the ATP-dependent AMP-binding enzyme family.</text>
</comment>
<dbReference type="Pfam" id="PF00501">
    <property type="entry name" value="AMP-binding"/>
    <property type="match status" value="1"/>
</dbReference>
<dbReference type="PANTHER" id="PTHR45527:SF1">
    <property type="entry name" value="FATTY ACID SYNTHASE"/>
    <property type="match status" value="1"/>
</dbReference>
<dbReference type="STRING" id="1173027.Mic7113_1744"/>
<dbReference type="GO" id="GO:0003824">
    <property type="term" value="F:catalytic activity"/>
    <property type="evidence" value="ECO:0007669"/>
    <property type="project" value="InterPro"/>
</dbReference>
<dbReference type="InterPro" id="IPR020802">
    <property type="entry name" value="TesA-like"/>
</dbReference>
<dbReference type="Pfam" id="PF00975">
    <property type="entry name" value="Thioesterase"/>
    <property type="match status" value="1"/>
</dbReference>
<dbReference type="SUPFAM" id="SSF56801">
    <property type="entry name" value="Acetyl-CoA synthetase-like"/>
    <property type="match status" value="1"/>
</dbReference>
<dbReference type="Pfam" id="PF00550">
    <property type="entry name" value="PP-binding"/>
    <property type="match status" value="1"/>
</dbReference>
<dbReference type="InterPro" id="IPR045851">
    <property type="entry name" value="AMP-bd_C_sf"/>
</dbReference>
<dbReference type="GO" id="GO:0008610">
    <property type="term" value="P:lipid biosynthetic process"/>
    <property type="evidence" value="ECO:0007669"/>
    <property type="project" value="UniProtKB-ARBA"/>
</dbReference>
<dbReference type="EMBL" id="CP003630">
    <property type="protein sequence ID" value="AFZ17604.1"/>
    <property type="molecule type" value="Genomic_DNA"/>
</dbReference>
<sequence>MDKQYPNLSPAKKALLEKWKGGKFKADTIPKRQFYNKAPLSFSQQRLWFIDQLYHGSPFYNIPIACHLKGLLNITAFQQSLNEIFKRHEVLRTTFALVNGEPVQEIVPELTWNLPIINFEHLSGKNWEPEIKQLAAEEAKKHFNLAKEPLVRATLLRLSDEEHVFLLTMHHIITDGWSMGVFLREFATLYAAFSTNQPSPLAELPIQYADFAVWQRDRFQGEVLSTQLNYWKQQLSGELPVLQLPADRPRPTVTTFTGAKQYFTFSKTLTDALNQFSQREDATLFMTLLAAFNTLLYHYTDQEDILIGSPIANRNRAELEGMLGLFVNTLVLRNNLSGDPSFRELLHRVREVTLDAYAHQDLPFEMLVEELQPDRDLSRNPLYEVMFVLQNTPMPAQEISGLTLRTLEFDSGTAQLDIFLSMSESQQGLTGFLEYNTDIFEEVTITRFISNFQALLENIVANQEQRISELSPLTAKEREQLLFEWNQTRADYPQDASLHQLFEQQVKHSPDALALISQTEQLTYRQLNQRINQLAHYLQKQGVTKVSLVAICLERSVEMVVGILAVLKAGGAYIPLDPSYPVDRLGFMLSDSQALVLITQQEILEKLPASKAKTICLDIHKDEIAQESQENPISPSKADNLAYIIYTSGSTGTPKGVLGTHQGTVNGLHWLWKTYPFTQEEVCCQKTAISFVDSVWEIFAPLLQGVPSVIIPDAILKDLQLFIETLAHHNVTRIVLVPSLLRLLLDTYSHLTRNLSHLKLWITSGEALSVSLAQTFRELMPSAKLINLYGSSEVSANVTYYDISLLPEQATSIPIGRPIDNTLVYVLNRHLQLTPVGVVGELYIGGDGLARGYLHRPELTQARFIDNPFFPGTKLYKTGDLVRYLNDGNLEYLGRHDDQVKIRGFRVELEEIATVVSQHPDVQESVVIVRDDAQGDRRLIAYIVTDQPDIVPQLSADLQQKLPNYMLPSAFVVLDALPLTPNGKVDKQALPTDDGIRPNTTKSFIAPRNFTELTLAKTWENLLNTSPIGVTDNFFDLGGHSFLAVRLMAQIYDRFGHNLPLSALFENPTIEKLAHLVSQPVHETSNSHLVAIQSSGSKIPFFCMHGAGGGVQAYFNLSRRLGENYPFYALQHTPDQEEPEIISVEETAARYLEEIRQVQPNGPYLLGGFCYGGVLAFEMAQQLQRQGQTVGLLVVIDAILSETAVKPADDDDAKFFLRMAESLKTNNNIDFSLPFEELRDLPVDEQFHLINKKANFIFSDKEVKDFLRYYKLFKAHVQAMRDYVPQVYPHQMTLLKAKEQIIHDFESPEFHTDDPFLGWSKCSTQPIQVIEVSGDHFSMFVEPHIQELARQLRNLIDKAHSCIQNASKEY</sequence>
<dbReference type="InterPro" id="IPR025110">
    <property type="entry name" value="AMP-bd_C"/>
</dbReference>
<evidence type="ECO:0000259" key="5">
    <source>
        <dbReference type="PROSITE" id="PS50075"/>
    </source>
</evidence>
<dbReference type="CDD" id="cd05930">
    <property type="entry name" value="A_NRPS"/>
    <property type="match status" value="1"/>
</dbReference>
<dbReference type="PATRIC" id="fig|1173027.3.peg.1926"/>
<feature type="domain" description="Carrier" evidence="5">
    <location>
        <begin position="1006"/>
        <end position="1081"/>
    </location>
</feature>
<dbReference type="InterPro" id="IPR020845">
    <property type="entry name" value="AMP-binding_CS"/>
</dbReference>
<dbReference type="KEGG" id="mic:Mic7113_1744"/>
<reference evidence="6 7" key="1">
    <citation type="submission" date="2012-06" db="EMBL/GenBank/DDBJ databases">
        <title>Finished chromosome of genome of Microcoleus sp. PCC 7113.</title>
        <authorList>
            <consortium name="US DOE Joint Genome Institute"/>
            <person name="Gugger M."/>
            <person name="Coursin T."/>
            <person name="Rippka R."/>
            <person name="Tandeau De Marsac N."/>
            <person name="Huntemann M."/>
            <person name="Wei C.-L."/>
            <person name="Han J."/>
            <person name="Detter J.C."/>
            <person name="Han C."/>
            <person name="Tapia R."/>
            <person name="Chen A."/>
            <person name="Kyrpides N."/>
            <person name="Mavromatis K."/>
            <person name="Markowitz V."/>
            <person name="Szeto E."/>
            <person name="Ivanova N."/>
            <person name="Pagani I."/>
            <person name="Pati A."/>
            <person name="Goodwin L."/>
            <person name="Nordberg H.P."/>
            <person name="Cantor M.N."/>
            <person name="Hua S.X."/>
            <person name="Woyke T."/>
            <person name="Kerfeld C.A."/>
        </authorList>
    </citation>
    <scope>NUCLEOTIDE SEQUENCE [LARGE SCALE GENOMIC DNA]</scope>
    <source>
        <strain evidence="6 7">PCC 7113</strain>
    </source>
</reference>
<dbReference type="InterPro" id="IPR029058">
    <property type="entry name" value="AB_hydrolase_fold"/>
</dbReference>
<dbReference type="NCBIfam" id="TIGR01733">
    <property type="entry name" value="AA-adenyl-dom"/>
    <property type="match status" value="1"/>
</dbReference>
<dbReference type="Gene3D" id="3.40.50.980">
    <property type="match status" value="2"/>
</dbReference>
<dbReference type="CDD" id="cd19531">
    <property type="entry name" value="LCL_NRPS-like"/>
    <property type="match status" value="1"/>
</dbReference>
<dbReference type="SUPFAM" id="SSF53474">
    <property type="entry name" value="alpha/beta-Hydrolases"/>
    <property type="match status" value="1"/>
</dbReference>
<dbReference type="GO" id="GO:0031177">
    <property type="term" value="F:phosphopantetheine binding"/>
    <property type="evidence" value="ECO:0007669"/>
    <property type="project" value="TreeGrafter"/>
</dbReference>
<dbReference type="GO" id="GO:0044550">
    <property type="term" value="P:secondary metabolite biosynthetic process"/>
    <property type="evidence" value="ECO:0007669"/>
    <property type="project" value="UniProtKB-ARBA"/>
</dbReference>
<dbReference type="RefSeq" id="WP_015181756.1">
    <property type="nucleotide sequence ID" value="NC_019738.1"/>
</dbReference>
<dbReference type="InterPro" id="IPR010071">
    <property type="entry name" value="AA_adenyl_dom"/>
</dbReference>
<dbReference type="SUPFAM" id="SSF47336">
    <property type="entry name" value="ACP-like"/>
    <property type="match status" value="1"/>
</dbReference>
<accession>K9WCZ2</accession>
<dbReference type="Gene3D" id="3.30.559.10">
    <property type="entry name" value="Chloramphenicol acetyltransferase-like domain"/>
    <property type="match status" value="1"/>
</dbReference>
<dbReference type="Gene3D" id="2.30.38.10">
    <property type="entry name" value="Luciferase, Domain 3"/>
    <property type="match status" value="1"/>
</dbReference>
<comment type="cofactor">
    <cofactor evidence="1">
        <name>pantetheine 4'-phosphate</name>
        <dbReference type="ChEBI" id="CHEBI:47942"/>
    </cofactor>
</comment>
<dbReference type="HOGENOM" id="CLU_000022_2_13_3"/>
<dbReference type="FunFam" id="3.30.300.30:FF:000010">
    <property type="entry name" value="Enterobactin synthetase component F"/>
    <property type="match status" value="1"/>
</dbReference>
<evidence type="ECO:0000313" key="7">
    <source>
        <dbReference type="Proteomes" id="UP000010471"/>
    </source>
</evidence>
<evidence type="ECO:0000256" key="4">
    <source>
        <dbReference type="ARBA" id="ARBA00022553"/>
    </source>
</evidence>
<dbReference type="InterPro" id="IPR036736">
    <property type="entry name" value="ACP-like_sf"/>
</dbReference>
<evidence type="ECO:0000256" key="2">
    <source>
        <dbReference type="ARBA" id="ARBA00006432"/>
    </source>
</evidence>
<protein>
    <submittedName>
        <fullName evidence="6">Amino acid adenylation enzyme/thioester reductase family protein</fullName>
    </submittedName>
</protein>
<name>K9WCZ2_9CYAN</name>
<keyword evidence="3" id="KW-0596">Phosphopantetheine</keyword>